<evidence type="ECO:0000313" key="1">
    <source>
        <dbReference type="EMBL" id="JAE09639.1"/>
    </source>
</evidence>
<sequence length="48" mass="5677">MLTCSPGCFAPDNELPIRRTCYCMKHLQWHMMSDDWQNATDWLKASDE</sequence>
<reference evidence="1" key="2">
    <citation type="journal article" date="2015" name="Data Brief">
        <title>Shoot transcriptome of the giant reed, Arundo donax.</title>
        <authorList>
            <person name="Barrero R.A."/>
            <person name="Guerrero F.D."/>
            <person name="Moolhuijzen P."/>
            <person name="Goolsby J.A."/>
            <person name="Tidwell J."/>
            <person name="Bellgard S.E."/>
            <person name="Bellgard M.I."/>
        </authorList>
    </citation>
    <scope>NUCLEOTIDE SEQUENCE</scope>
    <source>
        <tissue evidence="1">Shoot tissue taken approximately 20 cm above the soil surface</tissue>
    </source>
</reference>
<name>A0A0A9FEL3_ARUDO</name>
<dbReference type="AlphaFoldDB" id="A0A0A9FEL3"/>
<reference evidence="1" key="1">
    <citation type="submission" date="2014-09" db="EMBL/GenBank/DDBJ databases">
        <authorList>
            <person name="Magalhaes I.L.F."/>
            <person name="Oliveira U."/>
            <person name="Santos F.R."/>
            <person name="Vidigal T.H.D.A."/>
            <person name="Brescovit A.D."/>
            <person name="Santos A.J."/>
        </authorList>
    </citation>
    <scope>NUCLEOTIDE SEQUENCE</scope>
    <source>
        <tissue evidence="1">Shoot tissue taken approximately 20 cm above the soil surface</tissue>
    </source>
</reference>
<organism evidence="1">
    <name type="scientific">Arundo donax</name>
    <name type="common">Giant reed</name>
    <name type="synonym">Donax arundinaceus</name>
    <dbReference type="NCBI Taxonomy" id="35708"/>
    <lineage>
        <taxon>Eukaryota</taxon>
        <taxon>Viridiplantae</taxon>
        <taxon>Streptophyta</taxon>
        <taxon>Embryophyta</taxon>
        <taxon>Tracheophyta</taxon>
        <taxon>Spermatophyta</taxon>
        <taxon>Magnoliopsida</taxon>
        <taxon>Liliopsida</taxon>
        <taxon>Poales</taxon>
        <taxon>Poaceae</taxon>
        <taxon>PACMAD clade</taxon>
        <taxon>Arundinoideae</taxon>
        <taxon>Arundineae</taxon>
        <taxon>Arundo</taxon>
    </lineage>
</organism>
<dbReference type="EMBL" id="GBRH01188257">
    <property type="protein sequence ID" value="JAE09639.1"/>
    <property type="molecule type" value="Transcribed_RNA"/>
</dbReference>
<accession>A0A0A9FEL3</accession>
<protein>
    <submittedName>
        <fullName evidence="1">Uncharacterized protein</fullName>
    </submittedName>
</protein>
<proteinExistence type="predicted"/>